<dbReference type="PRINTS" id="PR00303">
    <property type="entry name" value="SECYTRNLCASE"/>
</dbReference>
<evidence type="ECO:0000256" key="3">
    <source>
        <dbReference type="ARBA" id="ARBA00022448"/>
    </source>
</evidence>
<dbReference type="InterPro" id="IPR002208">
    <property type="entry name" value="SecY/SEC61-alpha"/>
</dbReference>
<keyword evidence="5 9" id="KW-0653">Protein transport</keyword>
<evidence type="ECO:0000256" key="1">
    <source>
        <dbReference type="ARBA" id="ARBA00004141"/>
    </source>
</evidence>
<keyword evidence="9" id="KW-1003">Cell membrane</keyword>
<dbReference type="EMBL" id="JBBMFF010000139">
    <property type="protein sequence ID" value="MEQ2510239.1"/>
    <property type="molecule type" value="Genomic_DNA"/>
</dbReference>
<dbReference type="PIRSF" id="PIRSF004557">
    <property type="entry name" value="SecY"/>
    <property type="match status" value="1"/>
</dbReference>
<evidence type="ECO:0000256" key="9">
    <source>
        <dbReference type="HAMAP-Rule" id="MF_01465"/>
    </source>
</evidence>
<feature type="transmembrane region" description="Helical" evidence="9">
    <location>
        <begin position="370"/>
        <end position="391"/>
    </location>
</feature>
<dbReference type="InterPro" id="IPR023201">
    <property type="entry name" value="SecY_dom_sf"/>
</dbReference>
<dbReference type="InterPro" id="IPR030659">
    <property type="entry name" value="SecY_CS"/>
</dbReference>
<comment type="function">
    <text evidence="9">The central subunit of the protein translocation channel SecYEG. Consists of two halves formed by TMs 1-5 and 6-10. These two domains form a lateral gate at the front which open onto the bilayer between TMs 2 and 7, and are clamped together by SecE at the back. The channel is closed by both a pore ring composed of hydrophobic SecY resides and a short helix (helix 2A) on the extracellular side of the membrane which forms a plug. The plug probably moves laterally to allow the channel to open. The ring and the pore may move independently.</text>
</comment>
<organism evidence="11 12">
    <name type="scientific">Faecousia intestinalis</name>
    <dbReference type="NCBI Taxonomy" id="3133167"/>
    <lineage>
        <taxon>Bacteria</taxon>
        <taxon>Bacillati</taxon>
        <taxon>Bacillota</taxon>
        <taxon>Clostridia</taxon>
        <taxon>Eubacteriales</taxon>
        <taxon>Oscillospiraceae</taxon>
        <taxon>Faecousia</taxon>
    </lineage>
</organism>
<evidence type="ECO:0000256" key="4">
    <source>
        <dbReference type="ARBA" id="ARBA00022692"/>
    </source>
</evidence>
<evidence type="ECO:0000313" key="12">
    <source>
        <dbReference type="Proteomes" id="UP001491552"/>
    </source>
</evidence>
<dbReference type="RefSeq" id="WP_349134943.1">
    <property type="nucleotide sequence ID" value="NZ_JBBMFF010000139.1"/>
</dbReference>
<comment type="subunit">
    <text evidence="9">Component of the Sec protein translocase complex. Heterotrimer consisting of SecY, SecE and SecG subunits. The heterotrimers can form oligomers, although 1 heterotrimer is thought to be able to translocate proteins. Interacts with the ribosome. Interacts with SecDF, and other proteins may be involved. Interacts with SecA.</text>
</comment>
<dbReference type="Pfam" id="PF00344">
    <property type="entry name" value="SecY"/>
    <property type="match status" value="1"/>
</dbReference>
<evidence type="ECO:0000256" key="7">
    <source>
        <dbReference type="ARBA" id="ARBA00023010"/>
    </source>
</evidence>
<feature type="transmembrane region" description="Helical" evidence="9">
    <location>
        <begin position="397"/>
        <end position="418"/>
    </location>
</feature>
<evidence type="ECO:0000313" key="11">
    <source>
        <dbReference type="EMBL" id="MEQ2510239.1"/>
    </source>
</evidence>
<protein>
    <recommendedName>
        <fullName evidence="9">Protein translocase subunit SecY</fullName>
    </recommendedName>
</protein>
<feature type="transmembrane region" description="Helical" evidence="9">
    <location>
        <begin position="278"/>
        <end position="299"/>
    </location>
</feature>
<keyword evidence="3 9" id="KW-0813">Transport</keyword>
<feature type="transmembrane region" description="Helical" evidence="9">
    <location>
        <begin position="185"/>
        <end position="206"/>
    </location>
</feature>
<feature type="transmembrane region" description="Helical" evidence="9">
    <location>
        <begin position="147"/>
        <end position="173"/>
    </location>
</feature>
<accession>A0ABV1G4U8</accession>
<dbReference type="NCBIfam" id="TIGR00967">
    <property type="entry name" value="3a0501s007"/>
    <property type="match status" value="1"/>
</dbReference>
<evidence type="ECO:0000256" key="5">
    <source>
        <dbReference type="ARBA" id="ARBA00022927"/>
    </source>
</evidence>
<evidence type="ECO:0000256" key="6">
    <source>
        <dbReference type="ARBA" id="ARBA00022989"/>
    </source>
</evidence>
<dbReference type="Proteomes" id="UP001491552">
    <property type="component" value="Unassembled WGS sequence"/>
</dbReference>
<feature type="transmembrane region" description="Helical" evidence="9">
    <location>
        <begin position="116"/>
        <end position="135"/>
    </location>
</feature>
<comment type="caution">
    <text evidence="9">Lacks conserved residue(s) required for the propagation of feature annotation.</text>
</comment>
<sequence length="433" mass="47813">MLTTIRNAWKIPELRRKLLFTLVIILLYRIGNVIPVPGVNVQQMSLMFSQQLSNTIFGLFDMMSGSAFSQATIFALSIQPYINASIIIQLLTIAIPALERLSKEGGEEGKKKLTKITRYTTVGLGVLMGFAYYIMLSNYNSQYSNMLLTSTGFLTALVIILTFTAGSTLVMWLGDQISEHGIGNGISMILFANIIARIPSGIITPIFNNLKSNFGGFWYWALLLIVAMLAIIVFIVFVSQAERRIPVQYAKRVVGRKVYGGQNTHLPIKVNMSGVMPIIFAQSIASLPATICAFGGWTSNWAYKHMFTSTSVIYTVIYLILIVGFSYFYATIQYNPVEVANNLKKNGGFIPGFRPGRPTADFIRKVINKVTLFGAIYLGIIAVLPVLLGTIMSNTRFSFGGTSIIIVVSVALETVAAIEAQMLMRNYSGFLEK</sequence>
<dbReference type="HAMAP" id="MF_01465">
    <property type="entry name" value="SecY"/>
    <property type="match status" value="1"/>
</dbReference>
<feature type="transmembrane region" description="Helical" evidence="9">
    <location>
        <begin position="311"/>
        <end position="330"/>
    </location>
</feature>
<keyword evidence="8 9" id="KW-0472">Membrane</keyword>
<proteinExistence type="inferred from homology"/>
<name>A0ABV1G4U8_9FIRM</name>
<evidence type="ECO:0000256" key="2">
    <source>
        <dbReference type="ARBA" id="ARBA00005751"/>
    </source>
</evidence>
<keyword evidence="4 9" id="KW-0812">Transmembrane</keyword>
<comment type="subcellular location">
    <subcellularLocation>
        <location evidence="9">Cell membrane</location>
        <topology evidence="9">Multi-pass membrane protein</topology>
    </subcellularLocation>
    <subcellularLocation>
        <location evidence="1">Membrane</location>
        <topology evidence="1">Multi-pass membrane protein</topology>
    </subcellularLocation>
</comment>
<reference evidence="11 12" key="1">
    <citation type="submission" date="2024-03" db="EMBL/GenBank/DDBJ databases">
        <title>Human intestinal bacterial collection.</title>
        <authorList>
            <person name="Pauvert C."/>
            <person name="Hitch T.C.A."/>
            <person name="Clavel T."/>
        </authorList>
    </citation>
    <scope>NUCLEOTIDE SEQUENCE [LARGE SCALE GENOMIC DNA]</scope>
    <source>
        <strain evidence="11 12">CLA-AA-H192</strain>
    </source>
</reference>
<dbReference type="Gene3D" id="1.10.3370.10">
    <property type="entry name" value="SecY subunit domain"/>
    <property type="match status" value="1"/>
</dbReference>
<gene>
    <name evidence="9 11" type="primary">secY</name>
    <name evidence="11" type="ORF">WMO66_03080</name>
</gene>
<dbReference type="SUPFAM" id="SSF103491">
    <property type="entry name" value="Preprotein translocase SecY subunit"/>
    <property type="match status" value="1"/>
</dbReference>
<dbReference type="PANTHER" id="PTHR10906">
    <property type="entry name" value="SECY/SEC61-ALPHA FAMILY MEMBER"/>
    <property type="match status" value="1"/>
</dbReference>
<keyword evidence="12" id="KW-1185">Reference proteome</keyword>
<dbReference type="InterPro" id="IPR026593">
    <property type="entry name" value="SecY"/>
</dbReference>
<evidence type="ECO:0000256" key="10">
    <source>
        <dbReference type="RuleBase" id="RU004349"/>
    </source>
</evidence>
<dbReference type="PROSITE" id="PS00755">
    <property type="entry name" value="SECY_1"/>
    <property type="match status" value="1"/>
</dbReference>
<keyword evidence="7 9" id="KW-0811">Translocation</keyword>
<feature type="transmembrane region" description="Helical" evidence="9">
    <location>
        <begin position="218"/>
        <end position="238"/>
    </location>
</feature>
<keyword evidence="6 9" id="KW-1133">Transmembrane helix</keyword>
<evidence type="ECO:0000256" key="8">
    <source>
        <dbReference type="ARBA" id="ARBA00023136"/>
    </source>
</evidence>
<comment type="caution">
    <text evidence="11">The sequence shown here is derived from an EMBL/GenBank/DDBJ whole genome shotgun (WGS) entry which is preliminary data.</text>
</comment>
<comment type="similarity">
    <text evidence="2 9 10">Belongs to the SecY/SEC61-alpha family.</text>
</comment>